<dbReference type="EMBL" id="MTYJ01001395">
    <property type="protein sequence ID" value="OWA55735.1"/>
    <property type="molecule type" value="Genomic_DNA"/>
</dbReference>
<evidence type="ECO:0000313" key="1">
    <source>
        <dbReference type="EMBL" id="OWA55735.1"/>
    </source>
</evidence>
<name>A0A9X6NKG2_HYPEX</name>
<proteinExistence type="predicted"/>
<accession>A0A9X6NKG2</accession>
<organism evidence="1 2">
    <name type="scientific">Hypsibius exemplaris</name>
    <name type="common">Freshwater tardigrade</name>
    <dbReference type="NCBI Taxonomy" id="2072580"/>
    <lineage>
        <taxon>Eukaryota</taxon>
        <taxon>Metazoa</taxon>
        <taxon>Ecdysozoa</taxon>
        <taxon>Tardigrada</taxon>
        <taxon>Eutardigrada</taxon>
        <taxon>Parachela</taxon>
        <taxon>Hypsibioidea</taxon>
        <taxon>Hypsibiidae</taxon>
        <taxon>Hypsibius</taxon>
    </lineage>
</organism>
<comment type="caution">
    <text evidence="1">The sequence shown here is derived from an EMBL/GenBank/DDBJ whole genome shotgun (WGS) entry which is preliminary data.</text>
</comment>
<dbReference type="Proteomes" id="UP000192578">
    <property type="component" value="Unassembled WGS sequence"/>
</dbReference>
<dbReference type="AlphaFoldDB" id="A0A9X6NKG2"/>
<feature type="non-terminal residue" evidence="1">
    <location>
        <position position="20"/>
    </location>
</feature>
<protein>
    <submittedName>
        <fullName evidence="1">Uncharacterized protein</fullName>
    </submittedName>
</protein>
<evidence type="ECO:0000313" key="2">
    <source>
        <dbReference type="Proteomes" id="UP000192578"/>
    </source>
</evidence>
<reference evidence="2" key="1">
    <citation type="submission" date="2017-01" db="EMBL/GenBank/DDBJ databases">
        <title>Comparative genomics of anhydrobiosis in the tardigrade Hypsibius dujardini.</title>
        <authorList>
            <person name="Yoshida Y."/>
            <person name="Koutsovoulos G."/>
            <person name="Laetsch D."/>
            <person name="Stevens L."/>
            <person name="Kumar S."/>
            <person name="Horikawa D."/>
            <person name="Ishino K."/>
            <person name="Komine S."/>
            <person name="Tomita M."/>
            <person name="Blaxter M."/>
            <person name="Arakawa K."/>
        </authorList>
    </citation>
    <scope>NUCLEOTIDE SEQUENCE [LARGE SCALE GENOMIC DNA]</scope>
    <source>
        <strain evidence="2">Z151</strain>
    </source>
</reference>
<gene>
    <name evidence="1" type="ORF">BV898_20123</name>
</gene>
<keyword evidence="2" id="KW-1185">Reference proteome</keyword>
<sequence>MLISTGQLARFADGSAVVQL</sequence>